<dbReference type="Proteomes" id="UP000812287">
    <property type="component" value="Unassembled WGS sequence"/>
</dbReference>
<dbReference type="RefSeq" id="XP_043041669.1">
    <property type="nucleotide sequence ID" value="XM_043182165.1"/>
</dbReference>
<dbReference type="OrthoDB" id="2981977at2759"/>
<evidence type="ECO:0000313" key="3">
    <source>
        <dbReference type="Proteomes" id="UP000812287"/>
    </source>
</evidence>
<proteinExistence type="predicted"/>
<name>A0A9P7VXS7_9AGAR</name>
<dbReference type="GeneID" id="66104461"/>
<organism evidence="2 3">
    <name type="scientific">Guyanagaster necrorhizus</name>
    <dbReference type="NCBI Taxonomy" id="856835"/>
    <lineage>
        <taxon>Eukaryota</taxon>
        <taxon>Fungi</taxon>
        <taxon>Dikarya</taxon>
        <taxon>Basidiomycota</taxon>
        <taxon>Agaricomycotina</taxon>
        <taxon>Agaricomycetes</taxon>
        <taxon>Agaricomycetidae</taxon>
        <taxon>Agaricales</taxon>
        <taxon>Marasmiineae</taxon>
        <taxon>Physalacriaceae</taxon>
        <taxon>Guyanagaster</taxon>
    </lineage>
</organism>
<reference evidence="2" key="1">
    <citation type="submission" date="2020-11" db="EMBL/GenBank/DDBJ databases">
        <title>Adaptations for nitrogen fixation in a non-lichenized fungal sporocarp promotes dispersal by wood-feeding termites.</title>
        <authorList>
            <consortium name="DOE Joint Genome Institute"/>
            <person name="Koch R.A."/>
            <person name="Yoon G."/>
            <person name="Arayal U."/>
            <person name="Lail K."/>
            <person name="Amirebrahimi M."/>
            <person name="Labutti K."/>
            <person name="Lipzen A."/>
            <person name="Riley R."/>
            <person name="Barry K."/>
            <person name="Henrissat B."/>
            <person name="Grigoriev I.V."/>
            <person name="Herr J.R."/>
            <person name="Aime M.C."/>
        </authorList>
    </citation>
    <scope>NUCLEOTIDE SEQUENCE</scope>
    <source>
        <strain evidence="2">MCA 3950</strain>
    </source>
</reference>
<feature type="region of interest" description="Disordered" evidence="1">
    <location>
        <begin position="30"/>
        <end position="50"/>
    </location>
</feature>
<dbReference type="EMBL" id="MU250530">
    <property type="protein sequence ID" value="KAG7448169.1"/>
    <property type="molecule type" value="Genomic_DNA"/>
</dbReference>
<dbReference type="AlphaFoldDB" id="A0A9P7VXS7"/>
<accession>A0A9P7VXS7</accession>
<evidence type="ECO:0000256" key="1">
    <source>
        <dbReference type="SAM" id="MobiDB-lite"/>
    </source>
</evidence>
<sequence>MRRLLNLSYPELDFLVDWYEKRKIKRSLVRRPPITPSSKKTKFQDTPTLSPEIQAKTARACRYEPEEDQYASSQTLSSSLVYEHDPMDHATATNFQEMWNEYMNDHRSASPQTPSREDGAGLDFVTLEHTDTVGDLEMANHEGPETSAERADVFFDGTVASTEGAAENLAALTYIELLLHKREVENITESVRIGNITQSQLVKALEAVSDGLYGLAMKYDVGFESGQASLVGGPEQQTD</sequence>
<protein>
    <submittedName>
        <fullName evidence="2">Uncharacterized protein</fullName>
    </submittedName>
</protein>
<keyword evidence="3" id="KW-1185">Reference proteome</keyword>
<gene>
    <name evidence="2" type="ORF">BT62DRAFT_757210</name>
</gene>
<comment type="caution">
    <text evidence="2">The sequence shown here is derived from an EMBL/GenBank/DDBJ whole genome shotgun (WGS) entry which is preliminary data.</text>
</comment>
<evidence type="ECO:0000313" key="2">
    <source>
        <dbReference type="EMBL" id="KAG7448169.1"/>
    </source>
</evidence>